<accession>A0ABY4U1J9</accession>
<evidence type="ECO:0000313" key="2">
    <source>
        <dbReference type="Proteomes" id="UP001056268"/>
    </source>
</evidence>
<protein>
    <recommendedName>
        <fullName evidence="3">Transposase/invertase (TIGR01784 family)</fullName>
    </recommendedName>
</protein>
<dbReference type="Proteomes" id="UP001056268">
    <property type="component" value="Chromosome"/>
</dbReference>
<name>A0ABY4U1J9_RICCR</name>
<dbReference type="EMBL" id="CP098324">
    <property type="protein sequence ID" value="URW78518.1"/>
    <property type="molecule type" value="Genomic_DNA"/>
</dbReference>
<proteinExistence type="predicted"/>
<gene>
    <name evidence="1" type="ORF">NBT09_03700</name>
</gene>
<keyword evidence="2" id="KW-1185">Reference proteome</keyword>
<organism evidence="1 2">
    <name type="scientific">Rickettsia conorii subsp. raoultii</name>
    <dbReference type="NCBI Taxonomy" id="369822"/>
    <lineage>
        <taxon>Bacteria</taxon>
        <taxon>Pseudomonadati</taxon>
        <taxon>Pseudomonadota</taxon>
        <taxon>Alphaproteobacteria</taxon>
        <taxon>Rickettsiales</taxon>
        <taxon>Rickettsiaceae</taxon>
        <taxon>Rickettsieae</taxon>
        <taxon>Rickettsia</taxon>
        <taxon>spotted fever group</taxon>
    </lineage>
</organism>
<evidence type="ECO:0008006" key="3">
    <source>
        <dbReference type="Google" id="ProtNLM"/>
    </source>
</evidence>
<sequence length="89" mass="10682">MLSAYASLEQYKWTEQEHDDYFRAEMAIQQEIDKFEEKFNAGMEKGIEKEKIETAKEMLIENEPIEKIARYTKLTIEEIKKLKAEKYKV</sequence>
<dbReference type="RefSeq" id="WP_064464453.1">
    <property type="nucleotide sequence ID" value="NZ_CP019435.1"/>
</dbReference>
<evidence type="ECO:0000313" key="1">
    <source>
        <dbReference type="EMBL" id="URW78518.1"/>
    </source>
</evidence>
<reference evidence="1" key="1">
    <citation type="submission" date="2022-05" db="EMBL/GenBank/DDBJ databases">
        <title>Tracking Rickettsia raoultii infection dynamics in vivo by bioorthogonal metabolic labeling.</title>
        <authorList>
            <person name="Zhu D.-Y."/>
            <person name="Jia N."/>
            <person name="Li C."/>
            <person name="Zhang M.-Z."/>
            <person name="Liu H.-B."/>
            <person name="Cao W.-C."/>
        </authorList>
    </citation>
    <scope>NUCLEOTIDE SEQUENCE</scope>
    <source>
        <strain evidence="1">BIME</strain>
    </source>
</reference>